<keyword evidence="7" id="KW-1185">Reference proteome</keyword>
<dbReference type="InterPro" id="IPR049734">
    <property type="entry name" value="NudC-like_C"/>
</dbReference>
<dbReference type="Pfam" id="PF09296">
    <property type="entry name" value="NUDIX-like"/>
    <property type="match status" value="1"/>
</dbReference>
<dbReference type="GO" id="GO:0019677">
    <property type="term" value="P:NAD+ catabolic process"/>
    <property type="evidence" value="ECO:0007669"/>
    <property type="project" value="TreeGrafter"/>
</dbReference>
<dbReference type="InterPro" id="IPR008136">
    <property type="entry name" value="CinA_C"/>
</dbReference>
<comment type="cofactor">
    <cofactor evidence="1">
        <name>Mg(2+)</name>
        <dbReference type="ChEBI" id="CHEBI:18420"/>
    </cofactor>
</comment>
<dbReference type="PROSITE" id="PS51462">
    <property type="entry name" value="NUDIX"/>
    <property type="match status" value="1"/>
</dbReference>
<comment type="caution">
    <text evidence="6">The sequence shown here is derived from an EMBL/GenBank/DDBJ whole genome shotgun (WGS) entry which is preliminary data.</text>
</comment>
<reference evidence="6" key="2">
    <citation type="submission" date="2021-04" db="EMBL/GenBank/DDBJ databases">
        <authorList>
            <person name="Podell S."/>
        </authorList>
    </citation>
    <scope>NUCLEOTIDE SEQUENCE</scope>
    <source>
        <strain evidence="6">Hildebrandi</strain>
    </source>
</reference>
<keyword evidence="3 6" id="KW-0378">Hydrolase</keyword>
<keyword evidence="2" id="KW-0479">Metal-binding</keyword>
<dbReference type="InterPro" id="IPR020084">
    <property type="entry name" value="NUDIX_hydrolase_CS"/>
</dbReference>
<dbReference type="AlphaFoldDB" id="A0A9K3PW85"/>
<sequence length="561" mass="61444">MWKVVSSFSNTTILHTKNGIGRGERRRCLHLLTKKSSPFYRLVLGLKEQGKTLTVVESCCGGLINAGIMSIPGSSSIYHGGSVAYNTERAKPFLLNDDNLHQQLLDYYKGGKSSFSSFSDAEAYVESKKYWTAQTAKSFCEQTGVDYAIAEGGASGPTFRPNDLTEGFVVLAIAGRDAETGKVQILAQTVVRSQHANRQENMRLFADSAAQLAVDTIFGSNNKTDTVSEKSNQAQAGLWLDRATHLRTDPEALQRLEQSFEARCVVLSESIECLMKTFDGGTRNELVLLPLKLVPNELPRTFLGLDPQQHPVFTVDITKDQWGDIQGLSSASEVTSGLNFENTRTHAPLLPVHENELALYATALSQWKRTHQFCSICGGTLHGIQGGTCLKCSSCSNMSWPRQDPSIIVLVTNRSGDKALLARSPRHGPKLHTALAGFVEAGETFEQAVMRETFEETGIQVDPDSISYLSSQPWPFPRSCMIAFRATADDENQEITIDPNEIVSAHWFDKSQVTKAATVQGAVMNKDVAAKALETDPSLNVLVPPKGVVARALIDDWLEDA</sequence>
<accession>A0A9K3PW85</accession>
<name>A0A9K3PW85_9STRA</name>
<dbReference type="GO" id="GO:0046872">
    <property type="term" value="F:metal ion binding"/>
    <property type="evidence" value="ECO:0007669"/>
    <property type="project" value="UniProtKB-KW"/>
</dbReference>
<dbReference type="PANTHER" id="PTHR42904:SF6">
    <property type="entry name" value="NAD-CAPPED RNA HYDROLASE NUDT12"/>
    <property type="match status" value="1"/>
</dbReference>
<organism evidence="6 7">
    <name type="scientific">Nitzschia inconspicua</name>
    <dbReference type="NCBI Taxonomy" id="303405"/>
    <lineage>
        <taxon>Eukaryota</taxon>
        <taxon>Sar</taxon>
        <taxon>Stramenopiles</taxon>
        <taxon>Ochrophyta</taxon>
        <taxon>Bacillariophyta</taxon>
        <taxon>Bacillariophyceae</taxon>
        <taxon>Bacillariophycidae</taxon>
        <taxon>Bacillariales</taxon>
        <taxon>Bacillariaceae</taxon>
        <taxon>Nitzschia</taxon>
    </lineage>
</organism>
<dbReference type="PANTHER" id="PTHR42904">
    <property type="entry name" value="NUDIX HYDROLASE, NUDC SUBFAMILY"/>
    <property type="match status" value="1"/>
</dbReference>
<evidence type="ECO:0000256" key="2">
    <source>
        <dbReference type="ARBA" id="ARBA00022723"/>
    </source>
</evidence>
<dbReference type="Proteomes" id="UP000693970">
    <property type="component" value="Unassembled WGS sequence"/>
</dbReference>
<evidence type="ECO:0000313" key="6">
    <source>
        <dbReference type="EMBL" id="KAG7362082.1"/>
    </source>
</evidence>
<dbReference type="GO" id="GO:0006742">
    <property type="term" value="P:NADP+ catabolic process"/>
    <property type="evidence" value="ECO:0007669"/>
    <property type="project" value="TreeGrafter"/>
</dbReference>
<dbReference type="Pfam" id="PF00293">
    <property type="entry name" value="NUDIX"/>
    <property type="match status" value="1"/>
</dbReference>
<dbReference type="InterPro" id="IPR015375">
    <property type="entry name" value="NADH_PPase-like_N"/>
</dbReference>
<evidence type="ECO:0000256" key="3">
    <source>
        <dbReference type="ARBA" id="ARBA00022801"/>
    </source>
</evidence>
<dbReference type="InterPro" id="IPR050241">
    <property type="entry name" value="NAD-cap_RNA_hydrolase_NudC"/>
</dbReference>
<dbReference type="PROSITE" id="PS00893">
    <property type="entry name" value="NUDIX_BOX"/>
    <property type="match status" value="1"/>
</dbReference>
<evidence type="ECO:0000313" key="7">
    <source>
        <dbReference type="Proteomes" id="UP000693970"/>
    </source>
</evidence>
<reference evidence="6" key="1">
    <citation type="journal article" date="2021" name="Sci. Rep.">
        <title>Diploid genomic architecture of Nitzschia inconspicua, an elite biomass production diatom.</title>
        <authorList>
            <person name="Oliver A."/>
            <person name="Podell S."/>
            <person name="Pinowska A."/>
            <person name="Traller J.C."/>
            <person name="Smith S.R."/>
            <person name="McClure R."/>
            <person name="Beliaev A."/>
            <person name="Bohutskyi P."/>
            <person name="Hill E.A."/>
            <person name="Rabines A."/>
            <person name="Zheng H."/>
            <person name="Allen L.Z."/>
            <person name="Kuo A."/>
            <person name="Grigoriev I.V."/>
            <person name="Allen A.E."/>
            <person name="Hazlebeck D."/>
            <person name="Allen E.E."/>
        </authorList>
    </citation>
    <scope>NUCLEOTIDE SEQUENCE</scope>
    <source>
        <strain evidence="6">Hildebrandi</strain>
    </source>
</reference>
<dbReference type="NCBIfam" id="NF001299">
    <property type="entry name" value="PRK00241.1"/>
    <property type="match status" value="1"/>
</dbReference>
<feature type="domain" description="Nudix hydrolase" evidence="5">
    <location>
        <begin position="401"/>
        <end position="535"/>
    </location>
</feature>
<evidence type="ECO:0000259" key="5">
    <source>
        <dbReference type="PROSITE" id="PS51462"/>
    </source>
</evidence>
<dbReference type="CDD" id="cd03429">
    <property type="entry name" value="NUDIX_NADH_pyrophosphatase_Nudt13"/>
    <property type="match status" value="1"/>
</dbReference>
<gene>
    <name evidence="6" type="ORF">IV203_025748</name>
</gene>
<dbReference type="EMBL" id="JAGRRH010000012">
    <property type="protein sequence ID" value="KAG7362082.1"/>
    <property type="molecule type" value="Genomic_DNA"/>
</dbReference>
<dbReference type="GO" id="GO:0035529">
    <property type="term" value="F:NADH pyrophosphatase activity"/>
    <property type="evidence" value="ECO:0007669"/>
    <property type="project" value="TreeGrafter"/>
</dbReference>
<dbReference type="GO" id="GO:0005829">
    <property type="term" value="C:cytosol"/>
    <property type="evidence" value="ECO:0007669"/>
    <property type="project" value="TreeGrafter"/>
</dbReference>
<proteinExistence type="predicted"/>
<evidence type="ECO:0000256" key="1">
    <source>
        <dbReference type="ARBA" id="ARBA00001946"/>
    </source>
</evidence>
<evidence type="ECO:0000256" key="4">
    <source>
        <dbReference type="ARBA" id="ARBA00022842"/>
    </source>
</evidence>
<protein>
    <submittedName>
        <fullName evidence="6">NUDIX family hydrolase</fullName>
    </submittedName>
</protein>
<dbReference type="Pfam" id="PF02464">
    <property type="entry name" value="CinA"/>
    <property type="match status" value="1"/>
</dbReference>
<dbReference type="InterPro" id="IPR000086">
    <property type="entry name" value="NUDIX_hydrolase_dom"/>
</dbReference>
<dbReference type="OrthoDB" id="10249612at2759"/>
<keyword evidence="4" id="KW-0460">Magnesium</keyword>